<evidence type="ECO:0000313" key="3">
    <source>
        <dbReference type="Proteomes" id="UP000198211"/>
    </source>
</evidence>
<dbReference type="InterPro" id="IPR012337">
    <property type="entry name" value="RNaseH-like_sf"/>
</dbReference>
<dbReference type="InterPro" id="IPR050951">
    <property type="entry name" value="Retrovirus_Pol_polyprotein"/>
</dbReference>
<feature type="domain" description="Integrase catalytic" evidence="1">
    <location>
        <begin position="58"/>
        <end position="129"/>
    </location>
</feature>
<keyword evidence="2" id="KW-0548">Nucleotidyltransferase</keyword>
<dbReference type="EMBL" id="NBNE01001192">
    <property type="protein sequence ID" value="OWZ15103.1"/>
    <property type="molecule type" value="Genomic_DNA"/>
</dbReference>
<gene>
    <name evidence="2" type="ORF">PHMEG_00011325</name>
</gene>
<keyword evidence="2" id="KW-0695">RNA-directed DNA polymerase</keyword>
<keyword evidence="3" id="KW-1185">Reference proteome</keyword>
<dbReference type="STRING" id="4795.A0A225WBJ6"/>
<protein>
    <submittedName>
        <fullName evidence="2">Reverse transcriptase</fullName>
    </submittedName>
</protein>
<dbReference type="InterPro" id="IPR036397">
    <property type="entry name" value="RNaseH_sf"/>
</dbReference>
<dbReference type="Gene3D" id="3.30.420.10">
    <property type="entry name" value="Ribonuclease H-like superfamily/Ribonuclease H"/>
    <property type="match status" value="1"/>
</dbReference>
<dbReference type="PANTHER" id="PTHR37984:SF5">
    <property type="entry name" value="PROTEIN NYNRIN-LIKE"/>
    <property type="match status" value="1"/>
</dbReference>
<dbReference type="InterPro" id="IPR001584">
    <property type="entry name" value="Integrase_cat-core"/>
</dbReference>
<dbReference type="GO" id="GO:0003676">
    <property type="term" value="F:nucleic acid binding"/>
    <property type="evidence" value="ECO:0007669"/>
    <property type="project" value="InterPro"/>
</dbReference>
<dbReference type="PROSITE" id="PS50994">
    <property type="entry name" value="INTEGRASE"/>
    <property type="match status" value="1"/>
</dbReference>
<reference evidence="3" key="1">
    <citation type="submission" date="2017-03" db="EMBL/GenBank/DDBJ databases">
        <title>Phytopthora megakarya and P. palmivora, two closely related causual agents of cacao black pod achieved similar genome size and gene model numbers by different mechanisms.</title>
        <authorList>
            <person name="Ali S."/>
            <person name="Shao J."/>
            <person name="Larry D.J."/>
            <person name="Kronmiller B."/>
            <person name="Shen D."/>
            <person name="Strem M.D."/>
            <person name="Melnick R.L."/>
            <person name="Guiltinan M.J."/>
            <person name="Tyler B.M."/>
            <person name="Meinhardt L.W."/>
            <person name="Bailey B.A."/>
        </authorList>
    </citation>
    <scope>NUCLEOTIDE SEQUENCE [LARGE SCALE GENOMIC DNA]</scope>
    <source>
        <strain evidence="3">zdho120</strain>
    </source>
</reference>
<dbReference type="SUPFAM" id="SSF53098">
    <property type="entry name" value="Ribonuclease H-like"/>
    <property type="match status" value="1"/>
</dbReference>
<name>A0A225WBJ6_9STRA</name>
<accession>A0A225WBJ6</accession>
<dbReference type="GO" id="GO:0003964">
    <property type="term" value="F:RNA-directed DNA polymerase activity"/>
    <property type="evidence" value="ECO:0007669"/>
    <property type="project" value="UniProtKB-KW"/>
</dbReference>
<dbReference type="GO" id="GO:0015074">
    <property type="term" value="P:DNA integration"/>
    <property type="evidence" value="ECO:0007669"/>
    <property type="project" value="InterPro"/>
</dbReference>
<dbReference type="AlphaFoldDB" id="A0A225WBJ6"/>
<evidence type="ECO:0000313" key="2">
    <source>
        <dbReference type="EMBL" id="OWZ15103.1"/>
    </source>
</evidence>
<dbReference type="Proteomes" id="UP000198211">
    <property type="component" value="Unassembled WGS sequence"/>
</dbReference>
<evidence type="ECO:0000259" key="1">
    <source>
        <dbReference type="PROSITE" id="PS50994"/>
    </source>
</evidence>
<proteinExistence type="predicted"/>
<sequence length="129" mass="14598">MSMRIFKLDTRASNGLTKSYALSFISPRYVERYVTLCVLIVRAQGHPSNPGPSARNIDPRQPFEVASMDFVTHIPKSERENTFLVLFQDMFPGFVTCKPMSSTTAQDVAEAYEELVFRMFGASALIRHD</sequence>
<organism evidence="2 3">
    <name type="scientific">Phytophthora megakarya</name>
    <dbReference type="NCBI Taxonomy" id="4795"/>
    <lineage>
        <taxon>Eukaryota</taxon>
        <taxon>Sar</taxon>
        <taxon>Stramenopiles</taxon>
        <taxon>Oomycota</taxon>
        <taxon>Peronosporomycetes</taxon>
        <taxon>Peronosporales</taxon>
        <taxon>Peronosporaceae</taxon>
        <taxon>Phytophthora</taxon>
    </lineage>
</organism>
<dbReference type="PANTHER" id="PTHR37984">
    <property type="entry name" value="PROTEIN CBG26694"/>
    <property type="match status" value="1"/>
</dbReference>
<comment type="caution">
    <text evidence="2">The sequence shown here is derived from an EMBL/GenBank/DDBJ whole genome shotgun (WGS) entry which is preliminary data.</text>
</comment>
<keyword evidence="2" id="KW-0808">Transferase</keyword>